<keyword evidence="3" id="KW-1185">Reference proteome</keyword>
<evidence type="ECO:0000313" key="3">
    <source>
        <dbReference type="Proteomes" id="UP001454036"/>
    </source>
</evidence>
<dbReference type="EMBL" id="BAABME010008665">
    <property type="protein sequence ID" value="GAA0173569.1"/>
    <property type="molecule type" value="Genomic_DNA"/>
</dbReference>
<organism evidence="2 3">
    <name type="scientific">Lithospermum erythrorhizon</name>
    <name type="common">Purple gromwell</name>
    <name type="synonym">Lithospermum officinale var. erythrorhizon</name>
    <dbReference type="NCBI Taxonomy" id="34254"/>
    <lineage>
        <taxon>Eukaryota</taxon>
        <taxon>Viridiplantae</taxon>
        <taxon>Streptophyta</taxon>
        <taxon>Embryophyta</taxon>
        <taxon>Tracheophyta</taxon>
        <taxon>Spermatophyta</taxon>
        <taxon>Magnoliopsida</taxon>
        <taxon>eudicotyledons</taxon>
        <taxon>Gunneridae</taxon>
        <taxon>Pentapetalae</taxon>
        <taxon>asterids</taxon>
        <taxon>lamiids</taxon>
        <taxon>Boraginales</taxon>
        <taxon>Boraginaceae</taxon>
        <taxon>Boraginoideae</taxon>
        <taxon>Lithospermeae</taxon>
        <taxon>Lithospermum</taxon>
    </lineage>
</organism>
<accession>A0AAV3RB05</accession>
<dbReference type="Proteomes" id="UP001454036">
    <property type="component" value="Unassembled WGS sequence"/>
</dbReference>
<gene>
    <name evidence="2" type="ORF">LIER_27157</name>
</gene>
<evidence type="ECO:0000313" key="2">
    <source>
        <dbReference type="EMBL" id="GAA0173569.1"/>
    </source>
</evidence>
<sequence length="245" mass="26870">MRLPFSDFVNDLLVHINRAPGQIHPCGWINITIFQVTCQIARVQATVPLFDTSLSVWEAVQNSTDPTNVEVAAMTGRRFPCFSSQLLVRKLLVSGSVPVPIFPAKRRFNSEASSSVSKRAKLEALANISASILAPSTSPTEVISLDDELTISAQEIVDPKKKKYVPPIVTVRPPKPILPLLEKSGTSIKNGKGKSVSLHNEGSSLDYYSACYMKAPHSLHNGLLIEEGHLWTNRIDAFHAVHPLL</sequence>
<dbReference type="AlphaFoldDB" id="A0AAV3RB05"/>
<proteinExistence type="predicted"/>
<feature type="domain" description="Transposase (putative) gypsy type" evidence="1">
    <location>
        <begin position="1"/>
        <end position="55"/>
    </location>
</feature>
<name>A0AAV3RB05_LITER</name>
<dbReference type="InterPro" id="IPR007321">
    <property type="entry name" value="Transposase_28"/>
</dbReference>
<comment type="caution">
    <text evidence="2">The sequence shown here is derived from an EMBL/GenBank/DDBJ whole genome shotgun (WGS) entry which is preliminary data.</text>
</comment>
<dbReference type="Pfam" id="PF04195">
    <property type="entry name" value="Transposase_28"/>
    <property type="match status" value="1"/>
</dbReference>
<evidence type="ECO:0000259" key="1">
    <source>
        <dbReference type="Pfam" id="PF04195"/>
    </source>
</evidence>
<protein>
    <recommendedName>
        <fullName evidence="1">Transposase (putative) gypsy type domain-containing protein</fullName>
    </recommendedName>
</protein>
<reference evidence="2 3" key="1">
    <citation type="submission" date="2024-01" db="EMBL/GenBank/DDBJ databases">
        <title>The complete chloroplast genome sequence of Lithospermum erythrorhizon: insights into the phylogenetic relationship among Boraginaceae species and the maternal lineages of purple gromwells.</title>
        <authorList>
            <person name="Okada T."/>
            <person name="Watanabe K."/>
        </authorList>
    </citation>
    <scope>NUCLEOTIDE SEQUENCE [LARGE SCALE GENOMIC DNA]</scope>
</reference>